<evidence type="ECO:0000259" key="11">
    <source>
        <dbReference type="PROSITE" id="PS51705"/>
    </source>
</evidence>
<comment type="function">
    <text evidence="6">GTPase that associates with the 50S ribosomal subunit and may have a role during protein synthesis or ribosome biogenesis.</text>
</comment>
<evidence type="ECO:0000256" key="6">
    <source>
        <dbReference type="HAMAP-Rule" id="MF_00900"/>
    </source>
</evidence>
<proteinExistence type="inferred from homology"/>
<dbReference type="PANTHER" id="PTHR10229:SF0">
    <property type="entry name" value="GTP-BINDING PROTEIN 6-RELATED"/>
    <property type="match status" value="1"/>
</dbReference>
<evidence type="ECO:0000256" key="8">
    <source>
        <dbReference type="PIRSR" id="PIRSR006809-2"/>
    </source>
</evidence>
<keyword evidence="4 8" id="KW-0460">Magnesium</keyword>
<dbReference type="PIRSF" id="PIRSF006809">
    <property type="entry name" value="GTP-binding_hflX_prd"/>
    <property type="match status" value="1"/>
</dbReference>
<dbReference type="InterPro" id="IPR045498">
    <property type="entry name" value="HflX_C"/>
</dbReference>
<feature type="binding site" evidence="8">
    <location>
        <position position="257"/>
    </location>
    <ligand>
        <name>Mg(2+)</name>
        <dbReference type="ChEBI" id="CHEBI:18420"/>
    </ligand>
</feature>
<dbReference type="GO" id="GO:0003924">
    <property type="term" value="F:GTPase activity"/>
    <property type="evidence" value="ECO:0007669"/>
    <property type="project" value="UniProtKB-UniRule"/>
</dbReference>
<dbReference type="InterPro" id="IPR006073">
    <property type="entry name" value="GTP-bd"/>
</dbReference>
<keyword evidence="9" id="KW-0175">Coiled coil</keyword>
<feature type="binding site" evidence="7">
    <location>
        <begin position="255"/>
        <end position="259"/>
    </location>
    <ligand>
        <name>GTP</name>
        <dbReference type="ChEBI" id="CHEBI:37565"/>
    </ligand>
</feature>
<feature type="domain" description="Hflx-type G" evidence="11">
    <location>
        <begin position="224"/>
        <end position="397"/>
    </location>
</feature>
<name>A0A1I4BRB6_9HYPH</name>
<organism evidence="12 13">
    <name type="scientific">Neomesorhizobium albiziae</name>
    <dbReference type="NCBI Taxonomy" id="335020"/>
    <lineage>
        <taxon>Bacteria</taxon>
        <taxon>Pseudomonadati</taxon>
        <taxon>Pseudomonadota</taxon>
        <taxon>Alphaproteobacteria</taxon>
        <taxon>Hyphomicrobiales</taxon>
        <taxon>Phyllobacteriaceae</taxon>
        <taxon>Neomesorhizobium</taxon>
    </lineage>
</organism>
<feature type="coiled-coil region" evidence="9">
    <location>
        <begin position="183"/>
        <end position="217"/>
    </location>
</feature>
<dbReference type="GO" id="GO:0005525">
    <property type="term" value="F:GTP binding"/>
    <property type="evidence" value="ECO:0007669"/>
    <property type="project" value="UniProtKB-UniRule"/>
</dbReference>
<dbReference type="Gene3D" id="3.40.50.300">
    <property type="entry name" value="P-loop containing nucleotide triphosphate hydrolases"/>
    <property type="match status" value="1"/>
</dbReference>
<dbReference type="Gene3D" id="6.10.250.2860">
    <property type="match status" value="1"/>
</dbReference>
<evidence type="ECO:0000256" key="1">
    <source>
        <dbReference type="ARBA" id="ARBA00022490"/>
    </source>
</evidence>
<dbReference type="InterPro" id="IPR016496">
    <property type="entry name" value="GTPase_HflX"/>
</dbReference>
<evidence type="ECO:0000256" key="10">
    <source>
        <dbReference type="SAM" id="MobiDB-lite"/>
    </source>
</evidence>
<evidence type="ECO:0000256" key="4">
    <source>
        <dbReference type="ARBA" id="ARBA00022842"/>
    </source>
</evidence>
<feature type="binding site" evidence="7">
    <location>
        <begin position="230"/>
        <end position="237"/>
    </location>
    <ligand>
        <name>GTP</name>
        <dbReference type="ChEBI" id="CHEBI:37565"/>
    </ligand>
</feature>
<feature type="binding site" evidence="7">
    <location>
        <begin position="277"/>
        <end position="280"/>
    </location>
    <ligand>
        <name>GTP</name>
        <dbReference type="ChEBI" id="CHEBI:37565"/>
    </ligand>
</feature>
<dbReference type="Pfam" id="PF19275">
    <property type="entry name" value="HflX_C"/>
    <property type="match status" value="1"/>
</dbReference>
<keyword evidence="1 6" id="KW-0963">Cytoplasm</keyword>
<feature type="region of interest" description="Disordered" evidence="10">
    <location>
        <begin position="28"/>
        <end position="52"/>
    </location>
</feature>
<dbReference type="Pfam" id="PF16360">
    <property type="entry name" value="GTP-bdg_M"/>
    <property type="match status" value="1"/>
</dbReference>
<dbReference type="FunFam" id="3.40.50.11060:FF:000001">
    <property type="entry name" value="GTPase HflX"/>
    <property type="match status" value="1"/>
</dbReference>
<evidence type="ECO:0000256" key="9">
    <source>
        <dbReference type="SAM" id="Coils"/>
    </source>
</evidence>
<dbReference type="PANTHER" id="PTHR10229">
    <property type="entry name" value="GTP-BINDING PROTEIN HFLX"/>
    <property type="match status" value="1"/>
</dbReference>
<dbReference type="InterPro" id="IPR025121">
    <property type="entry name" value="GTPase_HflX_N"/>
</dbReference>
<keyword evidence="13" id="KW-1185">Reference proteome</keyword>
<dbReference type="Proteomes" id="UP000323300">
    <property type="component" value="Unassembled WGS sequence"/>
</dbReference>
<dbReference type="Pfam" id="PF01926">
    <property type="entry name" value="MMR_HSR1"/>
    <property type="match status" value="1"/>
</dbReference>
<dbReference type="PROSITE" id="PS51705">
    <property type="entry name" value="G_HFLX"/>
    <property type="match status" value="1"/>
</dbReference>
<dbReference type="OrthoDB" id="9812272at2"/>
<evidence type="ECO:0000256" key="5">
    <source>
        <dbReference type="ARBA" id="ARBA00023134"/>
    </source>
</evidence>
<dbReference type="PRINTS" id="PR00326">
    <property type="entry name" value="GTP1OBG"/>
</dbReference>
<comment type="subunit">
    <text evidence="6">Monomer. Associates with the 50S ribosomal subunit.</text>
</comment>
<evidence type="ECO:0000313" key="13">
    <source>
        <dbReference type="Proteomes" id="UP000323300"/>
    </source>
</evidence>
<reference evidence="12 13" key="1">
    <citation type="submission" date="2016-10" db="EMBL/GenBank/DDBJ databases">
        <authorList>
            <person name="Varghese N."/>
            <person name="Submissions S."/>
        </authorList>
    </citation>
    <scope>NUCLEOTIDE SEQUENCE [LARGE SCALE GENOMIC DNA]</scope>
    <source>
        <strain evidence="12 13">DSM 21822</strain>
    </source>
</reference>
<dbReference type="Pfam" id="PF13167">
    <property type="entry name" value="GTP-bdg_N"/>
    <property type="match status" value="1"/>
</dbReference>
<gene>
    <name evidence="6" type="primary">hflX</name>
    <name evidence="12" type="ORF">SAMN04488498_11114</name>
</gene>
<keyword evidence="5 6" id="KW-0342">GTP-binding</keyword>
<dbReference type="HAMAP" id="MF_00900">
    <property type="entry name" value="GTPase_HflX"/>
    <property type="match status" value="1"/>
</dbReference>
<dbReference type="GO" id="GO:0043022">
    <property type="term" value="F:ribosome binding"/>
    <property type="evidence" value="ECO:0007669"/>
    <property type="project" value="TreeGrafter"/>
</dbReference>
<dbReference type="SUPFAM" id="SSF52540">
    <property type="entry name" value="P-loop containing nucleoside triphosphate hydrolases"/>
    <property type="match status" value="1"/>
</dbReference>
<evidence type="ECO:0000313" key="12">
    <source>
        <dbReference type="EMBL" id="SFK71063.1"/>
    </source>
</evidence>
<dbReference type="InterPro" id="IPR032305">
    <property type="entry name" value="GTP-bd_M"/>
</dbReference>
<comment type="cofactor">
    <cofactor evidence="8">
        <name>Mg(2+)</name>
        <dbReference type="ChEBI" id="CHEBI:18420"/>
    </cofactor>
</comment>
<feature type="binding site" evidence="8">
    <location>
        <position position="237"/>
    </location>
    <ligand>
        <name>Mg(2+)</name>
        <dbReference type="ChEBI" id="CHEBI:18420"/>
    </ligand>
</feature>
<dbReference type="InterPro" id="IPR027417">
    <property type="entry name" value="P-loop_NTPase"/>
</dbReference>
<dbReference type="Gene3D" id="3.40.50.11060">
    <property type="entry name" value="GTPase HflX, N-terminal domain"/>
    <property type="match status" value="1"/>
</dbReference>
<dbReference type="NCBIfam" id="TIGR03156">
    <property type="entry name" value="GTP_HflX"/>
    <property type="match status" value="1"/>
</dbReference>
<keyword evidence="3 6" id="KW-0547">Nucleotide-binding</keyword>
<comment type="similarity">
    <text evidence="6">Belongs to the TRAFAC class OBG-HflX-like GTPase superfamily. HflX GTPase family.</text>
</comment>
<comment type="subcellular location">
    <subcellularLocation>
        <location evidence="6">Cytoplasm</location>
    </subcellularLocation>
    <text evidence="6">May associate with membranes.</text>
</comment>
<accession>A0A1I4BRB6</accession>
<dbReference type="GO" id="GO:0005737">
    <property type="term" value="C:cytoplasm"/>
    <property type="evidence" value="ECO:0007669"/>
    <property type="project" value="UniProtKB-SubCell"/>
</dbReference>
<sequence length="456" mass="49225">MPRKAGNGETGNGAGGSTGRAVIIVPILTRERPDENASTGRPRLSRSPEARHEEAVGLARAINLDPVHTAIVNVADPKPATLLGSGKVDEFADIVKDGKAELVVVDHPLTPVQQRNLEKALNAKVLDRTGLILEIFGERARTKEGSLQVELAHLSYQKGRLVRSWTHLERQRGGGGFLGGPGETQIEADRRALQDKIIKLKRELETVRRTRDLHRAKRKKVPFPVVAIVGYTNAGKSTLFNRLTGAGVLAEDMLFATLDPTLRRVRLPHGTPIILSDTVGFISDLPTHLVAAFRATLEEVVEADLIIHLRDISDPDTAAQAEDVEQILADLGVDASHAERVIEVWNKIDRLDDASRERLLDEAAGGQKGPPIAISAITGEGIGALAAIIENRVSGDLEAIDVTLAPSQLGNIDWLYRNGDVVSRTDNEDGSVSVTLKATAAARAEIESRLRLKSGI</sequence>
<protein>
    <recommendedName>
        <fullName evidence="6">GTPase HflX</fullName>
    </recommendedName>
    <alternativeName>
        <fullName evidence="6">GTP-binding protein HflX</fullName>
    </alternativeName>
</protein>
<dbReference type="EMBL" id="FOSL01000011">
    <property type="protein sequence ID" value="SFK71063.1"/>
    <property type="molecule type" value="Genomic_DNA"/>
</dbReference>
<dbReference type="AlphaFoldDB" id="A0A1I4BRB6"/>
<evidence type="ECO:0000256" key="3">
    <source>
        <dbReference type="ARBA" id="ARBA00022741"/>
    </source>
</evidence>
<dbReference type="GO" id="GO:0046872">
    <property type="term" value="F:metal ion binding"/>
    <property type="evidence" value="ECO:0007669"/>
    <property type="project" value="UniProtKB-KW"/>
</dbReference>
<evidence type="ECO:0000256" key="2">
    <source>
        <dbReference type="ARBA" id="ARBA00022723"/>
    </source>
</evidence>
<evidence type="ECO:0000256" key="7">
    <source>
        <dbReference type="PIRSR" id="PIRSR006809-1"/>
    </source>
</evidence>
<dbReference type="CDD" id="cd01878">
    <property type="entry name" value="HflX"/>
    <property type="match status" value="1"/>
</dbReference>
<feature type="binding site" evidence="7">
    <location>
        <begin position="346"/>
        <end position="349"/>
    </location>
    <ligand>
        <name>GTP</name>
        <dbReference type="ChEBI" id="CHEBI:37565"/>
    </ligand>
</feature>
<dbReference type="RefSeq" id="WP_149761471.1">
    <property type="nucleotide sequence ID" value="NZ_BSPE01000004.1"/>
</dbReference>
<dbReference type="InterPro" id="IPR042108">
    <property type="entry name" value="GTPase_HflX_N_sf"/>
</dbReference>
<keyword evidence="2 8" id="KW-0479">Metal-binding</keyword>
<dbReference type="InterPro" id="IPR030394">
    <property type="entry name" value="G_HFLX_dom"/>
</dbReference>